<dbReference type="AlphaFoldDB" id="A0A1G9PZ35"/>
<dbReference type="STRING" id="119000.SAMN05661010_03206"/>
<evidence type="ECO:0000313" key="4">
    <source>
        <dbReference type="Proteomes" id="UP000198654"/>
    </source>
</evidence>
<gene>
    <name evidence="3" type="ORF">SAMN05661010_03206</name>
</gene>
<sequence length="147" mass="16901">MESNFLSLFDVAIDFEQSHLFFPRIVTWVLLIMLFIIVIRERKAILPGLSRAGKAVFSKEGDFDRFRFFGTLALTTAYFYLMYAVGRMFPNTGYGFLLMSMPFIFLLSLLFVGIKTRRNVMIIFANAVIAPGLAWYVLSQLFNITLP</sequence>
<feature type="transmembrane region" description="Helical" evidence="1">
    <location>
        <begin position="68"/>
        <end position="86"/>
    </location>
</feature>
<organism evidence="3 4">
    <name type="scientific">Modicisalibacter muralis</name>
    <dbReference type="NCBI Taxonomy" id="119000"/>
    <lineage>
        <taxon>Bacteria</taxon>
        <taxon>Pseudomonadati</taxon>
        <taxon>Pseudomonadota</taxon>
        <taxon>Gammaproteobacteria</taxon>
        <taxon>Oceanospirillales</taxon>
        <taxon>Halomonadaceae</taxon>
        <taxon>Modicisalibacter</taxon>
    </lineage>
</organism>
<protein>
    <submittedName>
        <fullName evidence="3">Tripartite tricarboxylate transporter TctB family protein</fullName>
    </submittedName>
</protein>
<dbReference type="EMBL" id="FNGI01000010">
    <property type="protein sequence ID" value="SDM03999.1"/>
    <property type="molecule type" value="Genomic_DNA"/>
</dbReference>
<feature type="domain" description="DUF1468" evidence="2">
    <location>
        <begin position="21"/>
        <end position="147"/>
    </location>
</feature>
<dbReference type="Pfam" id="PF07331">
    <property type="entry name" value="TctB"/>
    <property type="match status" value="1"/>
</dbReference>
<keyword evidence="1" id="KW-0812">Transmembrane</keyword>
<evidence type="ECO:0000259" key="2">
    <source>
        <dbReference type="Pfam" id="PF07331"/>
    </source>
</evidence>
<dbReference type="OrthoDB" id="6088936at2"/>
<name>A0A1G9PZ35_9GAMM</name>
<dbReference type="Proteomes" id="UP000198654">
    <property type="component" value="Unassembled WGS sequence"/>
</dbReference>
<feature type="transmembrane region" description="Helical" evidence="1">
    <location>
        <begin position="92"/>
        <end position="113"/>
    </location>
</feature>
<accession>A0A1G9PZ35</accession>
<reference evidence="3 4" key="1">
    <citation type="submission" date="2016-10" db="EMBL/GenBank/DDBJ databases">
        <authorList>
            <person name="de Groot N.N."/>
        </authorList>
    </citation>
    <scope>NUCLEOTIDE SEQUENCE [LARGE SCALE GENOMIC DNA]</scope>
    <source>
        <strain evidence="3 4">DSM 14789</strain>
    </source>
</reference>
<feature type="transmembrane region" description="Helical" evidence="1">
    <location>
        <begin position="120"/>
        <end position="138"/>
    </location>
</feature>
<dbReference type="InterPro" id="IPR009936">
    <property type="entry name" value="DUF1468"/>
</dbReference>
<evidence type="ECO:0000313" key="3">
    <source>
        <dbReference type="EMBL" id="SDM03999.1"/>
    </source>
</evidence>
<keyword evidence="1" id="KW-1133">Transmembrane helix</keyword>
<feature type="transmembrane region" description="Helical" evidence="1">
    <location>
        <begin position="20"/>
        <end position="39"/>
    </location>
</feature>
<evidence type="ECO:0000256" key="1">
    <source>
        <dbReference type="SAM" id="Phobius"/>
    </source>
</evidence>
<keyword evidence="4" id="KW-1185">Reference proteome</keyword>
<dbReference type="RefSeq" id="WP_089730276.1">
    <property type="nucleotide sequence ID" value="NZ_FNGI01000010.1"/>
</dbReference>
<proteinExistence type="predicted"/>
<keyword evidence="1" id="KW-0472">Membrane</keyword>